<dbReference type="CDD" id="cd16425">
    <property type="entry name" value="TrbF"/>
    <property type="match status" value="1"/>
</dbReference>
<dbReference type="Gene3D" id="3.10.450.230">
    <property type="entry name" value="VirB8 protein"/>
    <property type="match status" value="1"/>
</dbReference>
<comment type="subcellular location">
    <subcellularLocation>
        <location evidence="1">Membrane</location>
        <topology evidence="1">Single-pass membrane protein</topology>
    </subcellularLocation>
</comment>
<evidence type="ECO:0000313" key="7">
    <source>
        <dbReference type="EMBL" id="WBO24335.1"/>
    </source>
</evidence>
<evidence type="ECO:0000259" key="6">
    <source>
        <dbReference type="Pfam" id="PF04335"/>
    </source>
</evidence>
<feature type="region of interest" description="Disordered" evidence="5">
    <location>
        <begin position="1"/>
        <end position="22"/>
    </location>
</feature>
<evidence type="ECO:0000256" key="1">
    <source>
        <dbReference type="ARBA" id="ARBA00004167"/>
    </source>
</evidence>
<dbReference type="InterPro" id="IPR035658">
    <property type="entry name" value="TrbF"/>
</dbReference>
<feature type="compositionally biased region" description="Low complexity" evidence="5">
    <location>
        <begin position="229"/>
        <end position="254"/>
    </location>
</feature>
<keyword evidence="2" id="KW-0812">Transmembrane</keyword>
<name>A0ABY7NTW0_9SPHN</name>
<feature type="domain" description="Bacterial virulence protein VirB8" evidence="6">
    <location>
        <begin position="23"/>
        <end position="226"/>
    </location>
</feature>
<feature type="region of interest" description="Disordered" evidence="5">
    <location>
        <begin position="228"/>
        <end position="286"/>
    </location>
</feature>
<evidence type="ECO:0000256" key="5">
    <source>
        <dbReference type="SAM" id="MobiDB-lite"/>
    </source>
</evidence>
<dbReference type="Proteomes" id="UP001210865">
    <property type="component" value="Chromosome"/>
</dbReference>
<dbReference type="SUPFAM" id="SSF54427">
    <property type="entry name" value="NTF2-like"/>
    <property type="match status" value="1"/>
</dbReference>
<dbReference type="NCBIfam" id="NF010446">
    <property type="entry name" value="PRK13872.1"/>
    <property type="match status" value="1"/>
</dbReference>
<dbReference type="RefSeq" id="WP_270078962.1">
    <property type="nucleotide sequence ID" value="NZ_CP115174.1"/>
</dbReference>
<evidence type="ECO:0000256" key="2">
    <source>
        <dbReference type="ARBA" id="ARBA00022692"/>
    </source>
</evidence>
<evidence type="ECO:0000256" key="3">
    <source>
        <dbReference type="ARBA" id="ARBA00022989"/>
    </source>
</evidence>
<sequence length="286" mass="31100">MSVFKRSLQRYGQTPEPETPYSRAGQLWDERIGSARVQARNWRLMAFGCLAISGGLAVGNVWQSLQSRVTPYVVEVDKLGEARGVAPALQNYQPSDGEIAWYLGRFITDIRSVSTDPVLVKRNWLEAYDFATERAGLFLNDYARSTNPFAAIGEHSVSVQITSVVRASDTSFQVKWTESAYDRGSLAGTTHWTAILTLTVRPPKTADALRRNPLGIFVNAIDWSRELDPPSAVSASQSASTPAPAQSSSPSVTPIAAQPAQMFADPSENPVPDEMGPVANEGGNIQ</sequence>
<dbReference type="InterPro" id="IPR007430">
    <property type="entry name" value="VirB8"/>
</dbReference>
<evidence type="ECO:0000256" key="4">
    <source>
        <dbReference type="ARBA" id="ARBA00023136"/>
    </source>
</evidence>
<proteinExistence type="predicted"/>
<dbReference type="EMBL" id="CP115174">
    <property type="protein sequence ID" value="WBO24335.1"/>
    <property type="molecule type" value="Genomic_DNA"/>
</dbReference>
<gene>
    <name evidence="7" type="primary">trbF</name>
    <name evidence="7" type="ORF">PBT88_09655</name>
</gene>
<evidence type="ECO:0000313" key="8">
    <source>
        <dbReference type="Proteomes" id="UP001210865"/>
    </source>
</evidence>
<keyword evidence="3" id="KW-1133">Transmembrane helix</keyword>
<accession>A0ABY7NTW0</accession>
<protein>
    <submittedName>
        <fullName evidence="7">Conjugal transfer protein TrbF</fullName>
    </submittedName>
</protein>
<dbReference type="Pfam" id="PF04335">
    <property type="entry name" value="VirB8"/>
    <property type="match status" value="1"/>
</dbReference>
<keyword evidence="4" id="KW-0472">Membrane</keyword>
<keyword evidence="8" id="KW-1185">Reference proteome</keyword>
<organism evidence="7 8">
    <name type="scientific">Sphingomonas abietis</name>
    <dbReference type="NCBI Taxonomy" id="3012344"/>
    <lineage>
        <taxon>Bacteria</taxon>
        <taxon>Pseudomonadati</taxon>
        <taxon>Pseudomonadota</taxon>
        <taxon>Alphaproteobacteria</taxon>
        <taxon>Sphingomonadales</taxon>
        <taxon>Sphingomonadaceae</taxon>
        <taxon>Sphingomonas</taxon>
    </lineage>
</organism>
<dbReference type="InterPro" id="IPR032710">
    <property type="entry name" value="NTF2-like_dom_sf"/>
</dbReference>
<reference evidence="7 8" key="1">
    <citation type="submission" date="2022-12" db="EMBL/GenBank/DDBJ databases">
        <title>Sphingomonas abieness sp. nov., an endophytic bacterium isolated from Abies koreana.</title>
        <authorList>
            <person name="Jiang L."/>
            <person name="Lee J."/>
        </authorList>
    </citation>
    <scope>NUCLEOTIDE SEQUENCE [LARGE SCALE GENOMIC DNA]</scope>
    <source>
        <strain evidence="8">PAMB 00755</strain>
    </source>
</reference>